<dbReference type="SUPFAM" id="SSF46785">
    <property type="entry name" value="Winged helix' DNA-binding domain"/>
    <property type="match status" value="1"/>
</dbReference>
<keyword evidence="1" id="KW-0805">Transcription regulation</keyword>
<dbReference type="SMART" id="SM00347">
    <property type="entry name" value="HTH_MARR"/>
    <property type="match status" value="1"/>
</dbReference>
<name>A0A8J3YGB7_9ACTN</name>
<organism evidence="5 6">
    <name type="scientific">Virgisporangium aliadipatigenens</name>
    <dbReference type="NCBI Taxonomy" id="741659"/>
    <lineage>
        <taxon>Bacteria</taxon>
        <taxon>Bacillati</taxon>
        <taxon>Actinomycetota</taxon>
        <taxon>Actinomycetes</taxon>
        <taxon>Micromonosporales</taxon>
        <taxon>Micromonosporaceae</taxon>
        <taxon>Virgisporangium</taxon>
    </lineage>
</organism>
<dbReference type="PROSITE" id="PS01117">
    <property type="entry name" value="HTH_MARR_1"/>
    <property type="match status" value="1"/>
</dbReference>
<dbReference type="Pfam" id="PF12802">
    <property type="entry name" value="MarR_2"/>
    <property type="match status" value="1"/>
</dbReference>
<evidence type="ECO:0000256" key="1">
    <source>
        <dbReference type="ARBA" id="ARBA00023015"/>
    </source>
</evidence>
<feature type="domain" description="HTH marR-type" evidence="4">
    <location>
        <begin position="5"/>
        <end position="139"/>
    </location>
</feature>
<dbReference type="InterPro" id="IPR036388">
    <property type="entry name" value="WH-like_DNA-bd_sf"/>
</dbReference>
<reference evidence="5" key="1">
    <citation type="submission" date="2021-01" db="EMBL/GenBank/DDBJ databases">
        <title>Whole genome shotgun sequence of Virgisporangium aliadipatigenens NBRC 105644.</title>
        <authorList>
            <person name="Komaki H."/>
            <person name="Tamura T."/>
        </authorList>
    </citation>
    <scope>NUCLEOTIDE SEQUENCE</scope>
    <source>
        <strain evidence="5">NBRC 105644</strain>
    </source>
</reference>
<keyword evidence="2" id="KW-0238">DNA-binding</keyword>
<evidence type="ECO:0000313" key="5">
    <source>
        <dbReference type="EMBL" id="GIJ43713.1"/>
    </source>
</evidence>
<dbReference type="InterPro" id="IPR036390">
    <property type="entry name" value="WH_DNA-bd_sf"/>
</dbReference>
<dbReference type="PANTHER" id="PTHR33164">
    <property type="entry name" value="TRANSCRIPTIONAL REGULATOR, MARR FAMILY"/>
    <property type="match status" value="1"/>
</dbReference>
<dbReference type="Gene3D" id="1.10.10.10">
    <property type="entry name" value="Winged helix-like DNA-binding domain superfamily/Winged helix DNA-binding domain"/>
    <property type="match status" value="1"/>
</dbReference>
<dbReference type="GO" id="GO:0003700">
    <property type="term" value="F:DNA-binding transcription factor activity"/>
    <property type="evidence" value="ECO:0007669"/>
    <property type="project" value="InterPro"/>
</dbReference>
<dbReference type="Proteomes" id="UP000619260">
    <property type="component" value="Unassembled WGS sequence"/>
</dbReference>
<dbReference type="RefSeq" id="WP_203897270.1">
    <property type="nucleotide sequence ID" value="NZ_BOPF01000002.1"/>
</dbReference>
<dbReference type="InterPro" id="IPR039422">
    <property type="entry name" value="MarR/SlyA-like"/>
</dbReference>
<dbReference type="PROSITE" id="PS50995">
    <property type="entry name" value="HTH_MARR_2"/>
    <property type="match status" value="1"/>
</dbReference>
<keyword evidence="3" id="KW-0804">Transcription</keyword>
<evidence type="ECO:0000256" key="2">
    <source>
        <dbReference type="ARBA" id="ARBA00023125"/>
    </source>
</evidence>
<gene>
    <name evidence="5" type="ORF">Val02_05990</name>
</gene>
<dbReference type="PANTHER" id="PTHR33164:SF43">
    <property type="entry name" value="HTH-TYPE TRANSCRIPTIONAL REPRESSOR YETL"/>
    <property type="match status" value="1"/>
</dbReference>
<proteinExistence type="predicted"/>
<evidence type="ECO:0000259" key="4">
    <source>
        <dbReference type="PROSITE" id="PS50995"/>
    </source>
</evidence>
<evidence type="ECO:0000256" key="3">
    <source>
        <dbReference type="ARBA" id="ARBA00023163"/>
    </source>
</evidence>
<dbReference type="InterPro" id="IPR000835">
    <property type="entry name" value="HTH_MarR-typ"/>
</dbReference>
<dbReference type="EMBL" id="BOPF01000002">
    <property type="protein sequence ID" value="GIJ43713.1"/>
    <property type="molecule type" value="Genomic_DNA"/>
</dbReference>
<dbReference type="GO" id="GO:0003677">
    <property type="term" value="F:DNA binding"/>
    <property type="evidence" value="ECO:0007669"/>
    <property type="project" value="UniProtKB-KW"/>
</dbReference>
<keyword evidence="6" id="KW-1185">Reference proteome</keyword>
<sequence length="160" mass="17639">MTRPGPHLALLLLGSYRKLVDAAVRELADRGHDDVRPSLHYAMSAIDLGAESASELGRALSVSKQAAAKTIAVLVQRGWVAVEDDTADRRRRRLRVTDLGHRVMREGEAIFDDLRKAWAERIGDDELARLEELLTAFVGADTIRLESPGWIAAEQSSIAE</sequence>
<dbReference type="InterPro" id="IPR023187">
    <property type="entry name" value="Tscrpt_reg_MarR-type_CS"/>
</dbReference>
<dbReference type="GO" id="GO:0006950">
    <property type="term" value="P:response to stress"/>
    <property type="evidence" value="ECO:0007669"/>
    <property type="project" value="TreeGrafter"/>
</dbReference>
<protein>
    <submittedName>
        <fullName evidence="5">MarR family transcriptional regulator</fullName>
    </submittedName>
</protein>
<comment type="caution">
    <text evidence="5">The sequence shown here is derived from an EMBL/GenBank/DDBJ whole genome shotgun (WGS) entry which is preliminary data.</text>
</comment>
<evidence type="ECO:0000313" key="6">
    <source>
        <dbReference type="Proteomes" id="UP000619260"/>
    </source>
</evidence>
<accession>A0A8J3YGB7</accession>
<dbReference type="AlphaFoldDB" id="A0A8J3YGB7"/>